<dbReference type="GO" id="GO:0000724">
    <property type="term" value="P:double-strand break repair via homologous recombination"/>
    <property type="evidence" value="ECO:0007669"/>
    <property type="project" value="InterPro"/>
</dbReference>
<evidence type="ECO:0000313" key="2">
    <source>
        <dbReference type="EMBL" id="CAE0263182.1"/>
    </source>
</evidence>
<accession>A0A7S3LTN1</accession>
<dbReference type="PANTHER" id="PTHR46456">
    <property type="entry name" value="DNA REPAIR PROTEIN RAD51 HOMOLOG 2"/>
    <property type="match status" value="1"/>
</dbReference>
<reference evidence="2" key="1">
    <citation type="submission" date="2021-01" db="EMBL/GenBank/DDBJ databases">
        <authorList>
            <person name="Corre E."/>
            <person name="Pelletier E."/>
            <person name="Niang G."/>
            <person name="Scheremetjew M."/>
            <person name="Finn R."/>
            <person name="Kale V."/>
            <person name="Holt S."/>
            <person name="Cochrane G."/>
            <person name="Meng A."/>
            <person name="Brown T."/>
            <person name="Cohen L."/>
        </authorList>
    </citation>
    <scope>NUCLEOTIDE SEQUENCE</scope>
    <source>
        <strain evidence="2">NIES-2562</strain>
    </source>
</reference>
<dbReference type="GO" id="GO:0000400">
    <property type="term" value="F:four-way junction DNA binding"/>
    <property type="evidence" value="ECO:0007669"/>
    <property type="project" value="TreeGrafter"/>
</dbReference>
<protein>
    <recommendedName>
        <fullName evidence="1">Rad51-like C-terminal domain-containing protein</fullName>
    </recommendedName>
</protein>
<proteinExistence type="predicted"/>
<dbReference type="AlphaFoldDB" id="A0A7S3LTN1"/>
<dbReference type="GO" id="GO:0003690">
    <property type="term" value="F:double-stranded DNA binding"/>
    <property type="evidence" value="ECO:0007669"/>
    <property type="project" value="TreeGrafter"/>
</dbReference>
<dbReference type="SUPFAM" id="SSF52540">
    <property type="entry name" value="P-loop containing nucleoside triphosphate hydrolases"/>
    <property type="match status" value="1"/>
</dbReference>
<name>A0A7S3LTN1_9EUKA</name>
<dbReference type="InterPro" id="IPR030548">
    <property type="entry name" value="RAD51B"/>
</dbReference>
<organism evidence="2">
    <name type="scientific">Palpitomonas bilix</name>
    <dbReference type="NCBI Taxonomy" id="652834"/>
    <lineage>
        <taxon>Eukaryota</taxon>
        <taxon>Eukaryota incertae sedis</taxon>
    </lineage>
</organism>
<evidence type="ECO:0000259" key="1">
    <source>
        <dbReference type="Pfam" id="PF08423"/>
    </source>
</evidence>
<dbReference type="PANTHER" id="PTHR46456:SF1">
    <property type="entry name" value="DNA REPAIR PROTEIN RAD51 HOMOLOG 2"/>
    <property type="match status" value="1"/>
</dbReference>
<gene>
    <name evidence="2" type="ORF">PBIL07802_LOCUS25479</name>
</gene>
<sequence length="133" mass="14669">MLIEQKAVVFVIDCLATLARRSFDPANVPERQAFLARVSSRVKTVCEALQVAALVTNIQTKEGDASTVALGELWAHCVNTRIVLSSHDSDHVFRIMKSPRVPLYKGRLPTDAIHNGMESEEGVSNSQILGFYD</sequence>
<dbReference type="InterPro" id="IPR013632">
    <property type="entry name" value="Rad51_C"/>
</dbReference>
<dbReference type="Gene3D" id="3.40.50.300">
    <property type="entry name" value="P-loop containing nucleotide triphosphate hydrolases"/>
    <property type="match status" value="1"/>
</dbReference>
<dbReference type="GO" id="GO:0008094">
    <property type="term" value="F:ATP-dependent activity, acting on DNA"/>
    <property type="evidence" value="ECO:0007669"/>
    <property type="project" value="TreeGrafter"/>
</dbReference>
<dbReference type="GO" id="GO:0005657">
    <property type="term" value="C:replication fork"/>
    <property type="evidence" value="ECO:0007669"/>
    <property type="project" value="TreeGrafter"/>
</dbReference>
<dbReference type="EMBL" id="HBIB01039147">
    <property type="protein sequence ID" value="CAE0263182.1"/>
    <property type="molecule type" value="Transcribed_RNA"/>
</dbReference>
<dbReference type="Pfam" id="PF08423">
    <property type="entry name" value="Rad51"/>
    <property type="match status" value="1"/>
</dbReference>
<dbReference type="GO" id="GO:0003697">
    <property type="term" value="F:single-stranded DNA binding"/>
    <property type="evidence" value="ECO:0007669"/>
    <property type="project" value="TreeGrafter"/>
</dbReference>
<dbReference type="GO" id="GO:0033063">
    <property type="term" value="C:Rad51B-Rad51C-Rad51D-XRCC2 complex"/>
    <property type="evidence" value="ECO:0007669"/>
    <property type="project" value="InterPro"/>
</dbReference>
<feature type="domain" description="Rad51-like C-terminal" evidence="1">
    <location>
        <begin position="1"/>
        <end position="102"/>
    </location>
</feature>
<dbReference type="InterPro" id="IPR027417">
    <property type="entry name" value="P-loop_NTPase"/>
</dbReference>